<dbReference type="InterPro" id="IPR053773">
    <property type="entry name" value="Vpar_1526-like"/>
</dbReference>
<protein>
    <submittedName>
        <fullName evidence="1">Uncharacterized protein</fullName>
    </submittedName>
</protein>
<gene>
    <name evidence="1" type="ORF">S01H4_31754</name>
</gene>
<accession>X1AJR0</accession>
<dbReference type="NCBIfam" id="NF045477">
    <property type="entry name" value="LPO_1073_dom"/>
    <property type="match status" value="1"/>
</dbReference>
<dbReference type="EMBL" id="BART01016526">
    <property type="protein sequence ID" value="GAG82820.1"/>
    <property type="molecule type" value="Genomic_DNA"/>
</dbReference>
<dbReference type="AlphaFoldDB" id="X1AJR0"/>
<organism evidence="1">
    <name type="scientific">marine sediment metagenome</name>
    <dbReference type="NCBI Taxonomy" id="412755"/>
    <lineage>
        <taxon>unclassified sequences</taxon>
        <taxon>metagenomes</taxon>
        <taxon>ecological metagenomes</taxon>
    </lineage>
</organism>
<feature type="non-terminal residue" evidence="1">
    <location>
        <position position="1"/>
    </location>
</feature>
<reference evidence="1" key="1">
    <citation type="journal article" date="2014" name="Front. Microbiol.">
        <title>High frequency of phylogenetically diverse reductive dehalogenase-homologous genes in deep subseafloor sedimentary metagenomes.</title>
        <authorList>
            <person name="Kawai M."/>
            <person name="Futagami T."/>
            <person name="Toyoda A."/>
            <person name="Takaki Y."/>
            <person name="Nishi S."/>
            <person name="Hori S."/>
            <person name="Arai W."/>
            <person name="Tsubouchi T."/>
            <person name="Morono Y."/>
            <person name="Uchiyama I."/>
            <person name="Ito T."/>
            <person name="Fujiyama A."/>
            <person name="Inagaki F."/>
            <person name="Takami H."/>
        </authorList>
    </citation>
    <scope>NUCLEOTIDE SEQUENCE</scope>
    <source>
        <strain evidence="1">Expedition CK06-06</strain>
    </source>
</reference>
<proteinExistence type="predicted"/>
<comment type="caution">
    <text evidence="1">The sequence shown here is derived from an EMBL/GenBank/DDBJ whole genome shotgun (WGS) entry which is preliminary data.</text>
</comment>
<evidence type="ECO:0000313" key="1">
    <source>
        <dbReference type="EMBL" id="GAG82820.1"/>
    </source>
</evidence>
<name>X1AJR0_9ZZZZ</name>
<sequence length="284" mass="32338">DKQVQKSGDDSVNIQAKSISIQTGLTYSDVKKIALDVFKNNFEQLSVVAADTAKKRAEEITGKFLHELKNRNREALNQAQDPDFQYSLYTVQKEYAKSGNKDLGDLLVDILVERTKVDQRGLLQIVLNESLAVAPKLTTSQLSALSIIFSLKYTRYLRMNSLDMLKHYLSYRLAPFIKYLPKSRANYQHLEFAGCGSISIGSSSIINIFKQTYPGVFTKGFPKEQFDKEIAQISSSEKLLKPCLRDNTLFQFNATDFEVLKNKTKEEEISEAEYSKIEAFWKNI</sequence>